<organism evidence="1 2">
    <name type="scientific">Salinactinospora qingdaonensis</name>
    <dbReference type="NCBI Taxonomy" id="702744"/>
    <lineage>
        <taxon>Bacteria</taxon>
        <taxon>Bacillati</taxon>
        <taxon>Actinomycetota</taxon>
        <taxon>Actinomycetes</taxon>
        <taxon>Streptosporangiales</taxon>
        <taxon>Nocardiopsidaceae</taxon>
        <taxon>Salinactinospora</taxon>
    </lineage>
</organism>
<name>A0ABP7FEZ7_9ACTN</name>
<proteinExistence type="predicted"/>
<keyword evidence="2" id="KW-1185">Reference proteome</keyword>
<dbReference type="RefSeq" id="WP_344968746.1">
    <property type="nucleotide sequence ID" value="NZ_BAABDD010000005.1"/>
</dbReference>
<gene>
    <name evidence="1" type="ORF">GCM10022402_14830</name>
</gene>
<sequence>MTTFRFGVNCLGVPVEEWVAYCRTTEEMGYDALFAADHLTMPAPSPRWPAPPWPPSGWGWGPMSSTTSFGTPPF</sequence>
<dbReference type="InterPro" id="IPR036661">
    <property type="entry name" value="Luciferase-like_sf"/>
</dbReference>
<accession>A0ABP7FEZ7</accession>
<dbReference type="EMBL" id="BAABDD010000005">
    <property type="protein sequence ID" value="GAA3735683.1"/>
    <property type="molecule type" value="Genomic_DNA"/>
</dbReference>
<dbReference type="Proteomes" id="UP001500908">
    <property type="component" value="Unassembled WGS sequence"/>
</dbReference>
<dbReference type="SUPFAM" id="SSF51679">
    <property type="entry name" value="Bacterial luciferase-like"/>
    <property type="match status" value="1"/>
</dbReference>
<protein>
    <recommendedName>
        <fullName evidence="3">Luciferase-like monooxygenase</fullName>
    </recommendedName>
</protein>
<evidence type="ECO:0000313" key="1">
    <source>
        <dbReference type="EMBL" id="GAA3735683.1"/>
    </source>
</evidence>
<reference evidence="2" key="1">
    <citation type="journal article" date="2019" name="Int. J. Syst. Evol. Microbiol.">
        <title>The Global Catalogue of Microorganisms (GCM) 10K type strain sequencing project: providing services to taxonomists for standard genome sequencing and annotation.</title>
        <authorList>
            <consortium name="The Broad Institute Genomics Platform"/>
            <consortium name="The Broad Institute Genome Sequencing Center for Infectious Disease"/>
            <person name="Wu L."/>
            <person name="Ma J."/>
        </authorList>
    </citation>
    <scope>NUCLEOTIDE SEQUENCE [LARGE SCALE GENOMIC DNA]</scope>
    <source>
        <strain evidence="2">JCM 17137</strain>
    </source>
</reference>
<evidence type="ECO:0000313" key="2">
    <source>
        <dbReference type="Proteomes" id="UP001500908"/>
    </source>
</evidence>
<dbReference type="Gene3D" id="3.20.20.30">
    <property type="entry name" value="Luciferase-like domain"/>
    <property type="match status" value="1"/>
</dbReference>
<evidence type="ECO:0008006" key="3">
    <source>
        <dbReference type="Google" id="ProtNLM"/>
    </source>
</evidence>
<comment type="caution">
    <text evidence="1">The sequence shown here is derived from an EMBL/GenBank/DDBJ whole genome shotgun (WGS) entry which is preliminary data.</text>
</comment>